<dbReference type="EMBL" id="VFOM01000001">
    <property type="protein sequence ID" value="TQL48756.1"/>
    <property type="molecule type" value="Genomic_DNA"/>
</dbReference>
<comment type="pathway">
    <text evidence="3 10">Carbohydrate metabolism; galactose metabolism.</text>
</comment>
<comment type="cofactor">
    <cofactor evidence="2 10">
        <name>NAD(+)</name>
        <dbReference type="ChEBI" id="CHEBI:57540"/>
    </cofactor>
</comment>
<dbReference type="GO" id="GO:0005829">
    <property type="term" value="C:cytosol"/>
    <property type="evidence" value="ECO:0007669"/>
    <property type="project" value="TreeGrafter"/>
</dbReference>
<dbReference type="OrthoDB" id="9801785at2"/>
<evidence type="ECO:0000256" key="5">
    <source>
        <dbReference type="ARBA" id="ARBA00013189"/>
    </source>
</evidence>
<dbReference type="Gene3D" id="3.40.50.720">
    <property type="entry name" value="NAD(P)-binding Rossmann-like Domain"/>
    <property type="match status" value="1"/>
</dbReference>
<accession>A0A542YKY7</accession>
<evidence type="ECO:0000313" key="12">
    <source>
        <dbReference type="EMBL" id="TQL48756.1"/>
    </source>
</evidence>
<dbReference type="NCBIfam" id="NF007956">
    <property type="entry name" value="PRK10675.1"/>
    <property type="match status" value="1"/>
</dbReference>
<evidence type="ECO:0000256" key="1">
    <source>
        <dbReference type="ARBA" id="ARBA00000083"/>
    </source>
</evidence>
<evidence type="ECO:0000256" key="4">
    <source>
        <dbReference type="ARBA" id="ARBA00007637"/>
    </source>
</evidence>
<dbReference type="Gene3D" id="3.90.25.10">
    <property type="entry name" value="UDP-galactose 4-epimerase, domain 1"/>
    <property type="match status" value="1"/>
</dbReference>
<dbReference type="CDD" id="cd05247">
    <property type="entry name" value="UDP_G4E_1_SDR_e"/>
    <property type="match status" value="1"/>
</dbReference>
<evidence type="ECO:0000313" key="13">
    <source>
        <dbReference type="Proteomes" id="UP000317998"/>
    </source>
</evidence>
<evidence type="ECO:0000256" key="7">
    <source>
        <dbReference type="ARBA" id="ARBA00023027"/>
    </source>
</evidence>
<organism evidence="12 13">
    <name type="scientific">Homoserinimonas aerilata</name>
    <dbReference type="NCBI Taxonomy" id="1162970"/>
    <lineage>
        <taxon>Bacteria</taxon>
        <taxon>Bacillati</taxon>
        <taxon>Actinomycetota</taxon>
        <taxon>Actinomycetes</taxon>
        <taxon>Micrococcales</taxon>
        <taxon>Microbacteriaceae</taxon>
        <taxon>Homoserinimonas</taxon>
    </lineage>
</organism>
<dbReference type="PRINTS" id="PR01713">
    <property type="entry name" value="NUCEPIMERASE"/>
</dbReference>
<dbReference type="InterPro" id="IPR036291">
    <property type="entry name" value="NAD(P)-bd_dom_sf"/>
</dbReference>
<dbReference type="RefSeq" id="WP_141880831.1">
    <property type="nucleotide sequence ID" value="NZ_VFOM01000001.1"/>
</dbReference>
<comment type="subunit">
    <text evidence="10">Homodimer.</text>
</comment>
<keyword evidence="13" id="KW-1185">Reference proteome</keyword>
<evidence type="ECO:0000256" key="9">
    <source>
        <dbReference type="ARBA" id="ARBA00023235"/>
    </source>
</evidence>
<dbReference type="Proteomes" id="UP000317998">
    <property type="component" value="Unassembled WGS sequence"/>
</dbReference>
<comment type="catalytic activity">
    <reaction evidence="1 10">
        <text>UDP-alpha-D-glucose = UDP-alpha-D-galactose</text>
        <dbReference type="Rhea" id="RHEA:22168"/>
        <dbReference type="ChEBI" id="CHEBI:58885"/>
        <dbReference type="ChEBI" id="CHEBI:66914"/>
        <dbReference type="EC" id="5.1.3.2"/>
    </reaction>
</comment>
<dbReference type="SUPFAM" id="SSF51735">
    <property type="entry name" value="NAD(P)-binding Rossmann-fold domains"/>
    <property type="match status" value="1"/>
</dbReference>
<reference evidence="12 13" key="1">
    <citation type="submission" date="2019-06" db="EMBL/GenBank/DDBJ databases">
        <title>Sequencing the genomes of 1000 actinobacteria strains.</title>
        <authorList>
            <person name="Klenk H.-P."/>
        </authorList>
    </citation>
    <scope>NUCLEOTIDE SEQUENCE [LARGE SCALE GENOMIC DNA]</scope>
    <source>
        <strain evidence="12 13">DSM 26477</strain>
    </source>
</reference>
<comment type="similarity">
    <text evidence="4 10">Belongs to the NAD(P)-dependent epimerase/dehydratase family.</text>
</comment>
<keyword evidence="7 10" id="KW-0520">NAD</keyword>
<evidence type="ECO:0000256" key="2">
    <source>
        <dbReference type="ARBA" id="ARBA00001911"/>
    </source>
</evidence>
<dbReference type="InterPro" id="IPR005886">
    <property type="entry name" value="UDP_G4E"/>
</dbReference>
<keyword evidence="10" id="KW-0119">Carbohydrate metabolism</keyword>
<protein>
    <recommendedName>
        <fullName evidence="6 10">UDP-glucose 4-epimerase</fullName>
        <ecNumber evidence="5 10">5.1.3.2</ecNumber>
    </recommendedName>
</protein>
<proteinExistence type="inferred from homology"/>
<dbReference type="PANTHER" id="PTHR43725:SF47">
    <property type="entry name" value="UDP-GLUCOSE 4-EPIMERASE"/>
    <property type="match status" value="1"/>
</dbReference>
<dbReference type="PANTHER" id="PTHR43725">
    <property type="entry name" value="UDP-GLUCOSE 4-EPIMERASE"/>
    <property type="match status" value="1"/>
</dbReference>
<dbReference type="EC" id="5.1.3.2" evidence="5 10"/>
<evidence type="ECO:0000256" key="10">
    <source>
        <dbReference type="RuleBase" id="RU366046"/>
    </source>
</evidence>
<dbReference type="GO" id="GO:0006012">
    <property type="term" value="P:galactose metabolic process"/>
    <property type="evidence" value="ECO:0007669"/>
    <property type="project" value="UniProtKB-UniPathway"/>
</dbReference>
<sequence>MKILLTGGAGYIGTHTAVALVEAGHDPVIVDDLSNSSEEAVRRVRELTGRQVPFHELDLRQQDALTAILREEGIEAVIHLAGLKAVGESVAQPLRYYGTNLESTLSLLEAMRASGVERIVFSSTATVYGAHATPPFRESDQAGVDVSHPYGKTKFMIEQILADAAAADPALQATVLRYFNPIGAHPSGRIGEDPAQIPNNLAPFVLQVAVGKLPLVRVFGNDYDTPDGTGLRDYLHVMDLAEGHVAALDRLEPGSRVYNLGSGTATSVLELIESFRRASGQPIPYEVVARRPGDDPATFADASLAAQELGWSAKRSIDEACADSWRWQSQNPRGYAS</sequence>
<dbReference type="AlphaFoldDB" id="A0A542YKY7"/>
<comment type="caution">
    <text evidence="12">The sequence shown here is derived from an EMBL/GenBank/DDBJ whole genome shotgun (WGS) entry which is preliminary data.</text>
</comment>
<dbReference type="Pfam" id="PF01370">
    <property type="entry name" value="Epimerase"/>
    <property type="match status" value="1"/>
</dbReference>
<dbReference type="UniPathway" id="UPA00214"/>
<dbReference type="FunFam" id="3.90.25.10:FF:000028">
    <property type="entry name" value="UDP-glucose 4-epimerase GalE"/>
    <property type="match status" value="1"/>
</dbReference>
<evidence type="ECO:0000256" key="6">
    <source>
        <dbReference type="ARBA" id="ARBA00018569"/>
    </source>
</evidence>
<name>A0A542YKY7_9MICO</name>
<evidence type="ECO:0000256" key="3">
    <source>
        <dbReference type="ARBA" id="ARBA00004947"/>
    </source>
</evidence>
<dbReference type="GO" id="GO:0003978">
    <property type="term" value="F:UDP-glucose 4-epimerase activity"/>
    <property type="evidence" value="ECO:0007669"/>
    <property type="project" value="UniProtKB-UniRule"/>
</dbReference>
<dbReference type="InterPro" id="IPR001509">
    <property type="entry name" value="Epimerase_deHydtase"/>
</dbReference>
<gene>
    <name evidence="12" type="ORF">FB562_1860</name>
</gene>
<evidence type="ECO:0000259" key="11">
    <source>
        <dbReference type="Pfam" id="PF01370"/>
    </source>
</evidence>
<evidence type="ECO:0000256" key="8">
    <source>
        <dbReference type="ARBA" id="ARBA00023144"/>
    </source>
</evidence>
<dbReference type="NCBIfam" id="TIGR01179">
    <property type="entry name" value="galE"/>
    <property type="match status" value="1"/>
</dbReference>
<keyword evidence="9 10" id="KW-0413">Isomerase</keyword>
<keyword evidence="8" id="KW-0299">Galactose metabolism</keyword>
<feature type="domain" description="NAD-dependent epimerase/dehydratase" evidence="11">
    <location>
        <begin position="3"/>
        <end position="261"/>
    </location>
</feature>